<evidence type="ECO:0000313" key="1">
    <source>
        <dbReference type="EMBL" id="MDN3725455.1"/>
    </source>
</evidence>
<dbReference type="EMBL" id="JAUGQQ010000017">
    <property type="protein sequence ID" value="MDN3725455.1"/>
    <property type="molecule type" value="Genomic_DNA"/>
</dbReference>
<dbReference type="RefSeq" id="WP_290255547.1">
    <property type="nucleotide sequence ID" value="NZ_JAUGQQ010000017.1"/>
</dbReference>
<protein>
    <submittedName>
        <fullName evidence="1">Uncharacterized protein</fullName>
    </submittedName>
</protein>
<sequence length="187" mass="21811">MKIKSNAAPGEFTSPFYKINEDFCETFENYIASKNGKVKGNYNAWSYFVQGILMNPRQWHLKYKKAPYTSTGNLLLSNKKQNLLCLAEWSCDWPAPNNSEFAIRRKDSVGLINKLFKRNYSIYKASKDYLISGGEKNIKTIENVHTTLKPLFDSKEIYSIILVKNKLIISFRTEEHHFEFFERLNSV</sequence>
<keyword evidence="2" id="KW-1185">Reference proteome</keyword>
<gene>
    <name evidence="1" type="ORF">QRD02_13785</name>
</gene>
<organism evidence="1 2">
    <name type="scientific">Aequorivita aurantiaca</name>
    <dbReference type="NCBI Taxonomy" id="3053356"/>
    <lineage>
        <taxon>Bacteria</taxon>
        <taxon>Pseudomonadati</taxon>
        <taxon>Bacteroidota</taxon>
        <taxon>Flavobacteriia</taxon>
        <taxon>Flavobacteriales</taxon>
        <taxon>Flavobacteriaceae</taxon>
        <taxon>Aequorivita</taxon>
    </lineage>
</organism>
<reference evidence="1 2" key="1">
    <citation type="submission" date="2023-06" db="EMBL/GenBank/DDBJ databases">
        <authorList>
            <person name="Ye Y.-Q."/>
            <person name="Du Z.-J."/>
        </authorList>
    </citation>
    <scope>NUCLEOTIDE SEQUENCE [LARGE SCALE GENOMIC DNA]</scope>
    <source>
        <strain evidence="1 2">SDUM287046</strain>
    </source>
</reference>
<dbReference type="Proteomes" id="UP001244787">
    <property type="component" value="Unassembled WGS sequence"/>
</dbReference>
<comment type="caution">
    <text evidence="1">The sequence shown here is derived from an EMBL/GenBank/DDBJ whole genome shotgun (WGS) entry which is preliminary data.</text>
</comment>
<evidence type="ECO:0000313" key="2">
    <source>
        <dbReference type="Proteomes" id="UP001244787"/>
    </source>
</evidence>
<accession>A0ABT8DNJ1</accession>
<name>A0ABT8DNJ1_9FLAO</name>
<proteinExistence type="predicted"/>